<dbReference type="AlphaFoldDB" id="A0A0C9UUW7"/>
<evidence type="ECO:0000313" key="10">
    <source>
        <dbReference type="Proteomes" id="UP000054279"/>
    </source>
</evidence>
<comment type="pathway">
    <text evidence="2">Amino-acid biosynthesis; L-cysteine biosynthesis; L-cysteine from L-homocysteine and L-serine: step 2/2.</text>
</comment>
<evidence type="ECO:0000256" key="7">
    <source>
        <dbReference type="ARBA" id="ARBA00029853"/>
    </source>
</evidence>
<dbReference type="Proteomes" id="UP000054279">
    <property type="component" value="Unassembled WGS sequence"/>
</dbReference>
<evidence type="ECO:0000256" key="6">
    <source>
        <dbReference type="ARBA" id="ARBA00023192"/>
    </source>
</evidence>
<dbReference type="GO" id="GO:0004123">
    <property type="term" value="F:cystathionine gamma-lyase activity"/>
    <property type="evidence" value="ECO:0007669"/>
    <property type="project" value="TreeGrafter"/>
</dbReference>
<keyword evidence="6" id="KW-0198">Cysteine biosynthesis</keyword>
<dbReference type="SUPFAM" id="SSF53383">
    <property type="entry name" value="PLP-dependent transferases"/>
    <property type="match status" value="1"/>
</dbReference>
<comment type="similarity">
    <text evidence="3 8">Belongs to the trans-sulfuration enzymes family.</text>
</comment>
<keyword evidence="5 8" id="KW-0663">Pyridoxal phosphate</keyword>
<proteinExistence type="inferred from homology"/>
<evidence type="ECO:0000256" key="5">
    <source>
        <dbReference type="ARBA" id="ARBA00022898"/>
    </source>
</evidence>
<sequence length="188" mass="20957">MRPPLDTTATTVHRPDVQDLIAQTLAASQLQDLETIFVDFNSATDEKALASIRPNTKLIWIETPTNTTLRLPPIAHITSLIYSLPAASRPLIVIDSTFLSPFYVSPLAAPISADLAIHSITKYIYRHSDVLMGAVILPNATTAQANGSKEIIDALYTRLQLCRMRMVLYLARLKRGLHCVGLRRYRYV</sequence>
<protein>
    <recommendedName>
        <fullName evidence="4">cystathionine gamma-lyase</fullName>
        <ecNumber evidence="4">4.4.1.1</ecNumber>
    </recommendedName>
    <alternativeName>
        <fullName evidence="7">Gamma-cystathionase</fullName>
    </alternativeName>
</protein>
<dbReference type="HOGENOM" id="CLU_084291_1_0_1"/>
<evidence type="ECO:0000313" key="9">
    <source>
        <dbReference type="EMBL" id="KIJ28930.1"/>
    </source>
</evidence>
<reference evidence="9 10" key="1">
    <citation type="submission" date="2014-06" db="EMBL/GenBank/DDBJ databases">
        <title>Evolutionary Origins and Diversification of the Mycorrhizal Mutualists.</title>
        <authorList>
            <consortium name="DOE Joint Genome Institute"/>
            <consortium name="Mycorrhizal Genomics Consortium"/>
            <person name="Kohler A."/>
            <person name="Kuo A."/>
            <person name="Nagy L.G."/>
            <person name="Floudas D."/>
            <person name="Copeland A."/>
            <person name="Barry K.W."/>
            <person name="Cichocki N."/>
            <person name="Veneault-Fourrey C."/>
            <person name="LaButti K."/>
            <person name="Lindquist E.A."/>
            <person name="Lipzen A."/>
            <person name="Lundell T."/>
            <person name="Morin E."/>
            <person name="Murat C."/>
            <person name="Riley R."/>
            <person name="Ohm R."/>
            <person name="Sun H."/>
            <person name="Tunlid A."/>
            <person name="Henrissat B."/>
            <person name="Grigoriev I.V."/>
            <person name="Hibbett D.S."/>
            <person name="Martin F."/>
        </authorList>
    </citation>
    <scope>NUCLEOTIDE SEQUENCE [LARGE SCALE GENOMIC DNA]</scope>
    <source>
        <strain evidence="9 10">SS14</strain>
    </source>
</reference>
<dbReference type="EC" id="4.4.1.1" evidence="4"/>
<accession>A0A0C9UUW7</accession>
<evidence type="ECO:0000256" key="4">
    <source>
        <dbReference type="ARBA" id="ARBA00012085"/>
    </source>
</evidence>
<evidence type="ECO:0000256" key="2">
    <source>
        <dbReference type="ARBA" id="ARBA00005038"/>
    </source>
</evidence>
<dbReference type="PANTHER" id="PTHR11808:SF15">
    <property type="entry name" value="CYSTATHIONINE GAMMA-LYASE"/>
    <property type="match status" value="1"/>
</dbReference>
<name>A0A0C9UUW7_SPHS4</name>
<keyword evidence="10" id="KW-1185">Reference proteome</keyword>
<dbReference type="Gene3D" id="3.40.640.10">
    <property type="entry name" value="Type I PLP-dependent aspartate aminotransferase-like (Major domain)"/>
    <property type="match status" value="1"/>
</dbReference>
<dbReference type="OrthoDB" id="3512640at2759"/>
<dbReference type="GO" id="GO:0019343">
    <property type="term" value="P:cysteine biosynthetic process via cystathionine"/>
    <property type="evidence" value="ECO:0007669"/>
    <property type="project" value="TreeGrafter"/>
</dbReference>
<dbReference type="PANTHER" id="PTHR11808">
    <property type="entry name" value="TRANS-SULFURATION ENZYME FAMILY MEMBER"/>
    <property type="match status" value="1"/>
</dbReference>
<keyword evidence="6" id="KW-0028">Amino-acid biosynthesis</keyword>
<dbReference type="GO" id="GO:0019346">
    <property type="term" value="P:transsulfuration"/>
    <property type="evidence" value="ECO:0007669"/>
    <property type="project" value="InterPro"/>
</dbReference>
<dbReference type="EMBL" id="KN837294">
    <property type="protein sequence ID" value="KIJ28930.1"/>
    <property type="molecule type" value="Genomic_DNA"/>
</dbReference>
<dbReference type="InterPro" id="IPR000277">
    <property type="entry name" value="Cys/Met-Metab_PyrdxlP-dep_enz"/>
</dbReference>
<dbReference type="GO" id="GO:0005737">
    <property type="term" value="C:cytoplasm"/>
    <property type="evidence" value="ECO:0007669"/>
    <property type="project" value="TreeGrafter"/>
</dbReference>
<evidence type="ECO:0000256" key="1">
    <source>
        <dbReference type="ARBA" id="ARBA00001933"/>
    </source>
</evidence>
<dbReference type="GO" id="GO:0030170">
    <property type="term" value="F:pyridoxal phosphate binding"/>
    <property type="evidence" value="ECO:0007669"/>
    <property type="project" value="InterPro"/>
</dbReference>
<evidence type="ECO:0000256" key="3">
    <source>
        <dbReference type="ARBA" id="ARBA00009077"/>
    </source>
</evidence>
<gene>
    <name evidence="9" type="ORF">M422DRAFT_269712</name>
</gene>
<dbReference type="InterPro" id="IPR015421">
    <property type="entry name" value="PyrdxlP-dep_Trfase_major"/>
</dbReference>
<dbReference type="InterPro" id="IPR015424">
    <property type="entry name" value="PyrdxlP-dep_Trfase"/>
</dbReference>
<evidence type="ECO:0000256" key="8">
    <source>
        <dbReference type="RuleBase" id="RU362118"/>
    </source>
</evidence>
<organism evidence="9 10">
    <name type="scientific">Sphaerobolus stellatus (strain SS14)</name>
    <dbReference type="NCBI Taxonomy" id="990650"/>
    <lineage>
        <taxon>Eukaryota</taxon>
        <taxon>Fungi</taxon>
        <taxon>Dikarya</taxon>
        <taxon>Basidiomycota</taxon>
        <taxon>Agaricomycotina</taxon>
        <taxon>Agaricomycetes</taxon>
        <taxon>Phallomycetidae</taxon>
        <taxon>Geastrales</taxon>
        <taxon>Sphaerobolaceae</taxon>
        <taxon>Sphaerobolus</taxon>
    </lineage>
</organism>
<dbReference type="Pfam" id="PF01053">
    <property type="entry name" value="Cys_Met_Meta_PP"/>
    <property type="match status" value="1"/>
</dbReference>
<comment type="cofactor">
    <cofactor evidence="1 8">
        <name>pyridoxal 5'-phosphate</name>
        <dbReference type="ChEBI" id="CHEBI:597326"/>
    </cofactor>
</comment>